<dbReference type="SUPFAM" id="SSF51735">
    <property type="entry name" value="NAD(P)-binding Rossmann-fold domains"/>
    <property type="match status" value="1"/>
</dbReference>
<dbReference type="SUPFAM" id="SSF51197">
    <property type="entry name" value="Clavaminate synthase-like"/>
    <property type="match status" value="1"/>
</dbReference>
<feature type="domain" description="Aspartyl/asparaginy/proline hydroxylase" evidence="3">
    <location>
        <begin position="504"/>
        <end position="665"/>
    </location>
</feature>
<evidence type="ECO:0000256" key="2">
    <source>
        <dbReference type="ARBA" id="ARBA00023002"/>
    </source>
</evidence>
<dbReference type="InterPro" id="IPR027443">
    <property type="entry name" value="IPNS-like_sf"/>
</dbReference>
<evidence type="ECO:0000313" key="7">
    <source>
        <dbReference type="Proteomes" id="UP001152797"/>
    </source>
</evidence>
<keyword evidence="2" id="KW-0560">Oxidoreductase</keyword>
<dbReference type="PANTHER" id="PTHR43157">
    <property type="entry name" value="PHOSPHATIDYLINOSITOL-GLYCAN BIOSYNTHESIS CLASS F PROTEIN-RELATED"/>
    <property type="match status" value="1"/>
</dbReference>
<organism evidence="4">
    <name type="scientific">Cladocopium goreaui</name>
    <dbReference type="NCBI Taxonomy" id="2562237"/>
    <lineage>
        <taxon>Eukaryota</taxon>
        <taxon>Sar</taxon>
        <taxon>Alveolata</taxon>
        <taxon>Dinophyceae</taxon>
        <taxon>Suessiales</taxon>
        <taxon>Symbiodiniaceae</taxon>
        <taxon>Cladocopium</taxon>
    </lineage>
</organism>
<evidence type="ECO:0000259" key="3">
    <source>
        <dbReference type="Pfam" id="PF05118"/>
    </source>
</evidence>
<dbReference type="EMBL" id="CAMXCT030002054">
    <property type="protein sequence ID" value="CAL4782583.1"/>
    <property type="molecule type" value="Genomic_DNA"/>
</dbReference>
<dbReference type="Pfam" id="PF00106">
    <property type="entry name" value="adh_short"/>
    <property type="match status" value="1"/>
</dbReference>
<evidence type="ECO:0000313" key="5">
    <source>
        <dbReference type="EMBL" id="CAL1148646.1"/>
    </source>
</evidence>
<gene>
    <name evidence="4" type="ORF">C1SCF055_LOCUS21855</name>
</gene>
<dbReference type="OrthoDB" id="438431at2759"/>
<proteinExistence type="inferred from homology"/>
<dbReference type="Gene3D" id="3.40.50.720">
    <property type="entry name" value="NAD(P)-binding Rossmann-like Domain"/>
    <property type="match status" value="1"/>
</dbReference>
<reference evidence="4" key="1">
    <citation type="submission" date="2022-10" db="EMBL/GenBank/DDBJ databases">
        <authorList>
            <person name="Chen Y."/>
            <person name="Dougan E. K."/>
            <person name="Chan C."/>
            <person name="Rhodes N."/>
            <person name="Thang M."/>
        </authorList>
    </citation>
    <scope>NUCLEOTIDE SEQUENCE</scope>
</reference>
<dbReference type="InterPro" id="IPR007803">
    <property type="entry name" value="Asp/Arg/Pro-Hydrxlase"/>
</dbReference>
<name>A0A9P1G0S9_9DINO</name>
<dbReference type="PRINTS" id="PR00081">
    <property type="entry name" value="GDHRDH"/>
</dbReference>
<evidence type="ECO:0000313" key="4">
    <source>
        <dbReference type="EMBL" id="CAI3995271.1"/>
    </source>
</evidence>
<dbReference type="PANTHER" id="PTHR43157:SF31">
    <property type="entry name" value="PHOSPHATIDYLINOSITOL-GLYCAN BIOSYNTHESIS CLASS F PROTEIN"/>
    <property type="match status" value="1"/>
</dbReference>
<comment type="caution">
    <text evidence="4">The sequence shown here is derived from an EMBL/GenBank/DDBJ whole genome shotgun (WGS) entry which is preliminary data.</text>
</comment>
<keyword evidence="7" id="KW-1185">Reference proteome</keyword>
<accession>A0A9P1G0S9</accession>
<dbReference type="GO" id="GO:0016491">
    <property type="term" value="F:oxidoreductase activity"/>
    <property type="evidence" value="ECO:0007669"/>
    <property type="project" value="UniProtKB-KW"/>
</dbReference>
<reference evidence="5" key="2">
    <citation type="submission" date="2024-04" db="EMBL/GenBank/DDBJ databases">
        <authorList>
            <person name="Chen Y."/>
            <person name="Shah S."/>
            <person name="Dougan E. K."/>
            <person name="Thang M."/>
            <person name="Chan C."/>
        </authorList>
    </citation>
    <scope>NUCLEOTIDE SEQUENCE [LARGE SCALE GENOMIC DNA]</scope>
</reference>
<dbReference type="Pfam" id="PF05118">
    <property type="entry name" value="Asp_Arg_Hydrox"/>
    <property type="match status" value="1"/>
</dbReference>
<evidence type="ECO:0000313" key="6">
    <source>
        <dbReference type="EMBL" id="CAL4782583.1"/>
    </source>
</evidence>
<protein>
    <submittedName>
        <fullName evidence="6">Uncharacterized oxidoreductase C736.13</fullName>
    </submittedName>
</protein>
<dbReference type="EMBL" id="CAMXCT010002054">
    <property type="protein sequence ID" value="CAI3995271.1"/>
    <property type="molecule type" value="Genomic_DNA"/>
</dbReference>
<dbReference type="Proteomes" id="UP001152797">
    <property type="component" value="Unassembled WGS sequence"/>
</dbReference>
<dbReference type="EMBL" id="CAMXCT020002054">
    <property type="protein sequence ID" value="CAL1148646.1"/>
    <property type="molecule type" value="Genomic_DNA"/>
</dbReference>
<dbReference type="AlphaFoldDB" id="A0A9P1G0S9"/>
<dbReference type="InterPro" id="IPR002347">
    <property type="entry name" value="SDR_fam"/>
</dbReference>
<evidence type="ECO:0000256" key="1">
    <source>
        <dbReference type="ARBA" id="ARBA00007730"/>
    </source>
</evidence>
<comment type="similarity">
    <text evidence="1">Belongs to the aspartyl/asparaginyl beta-hydroxylase family.</text>
</comment>
<dbReference type="Gene3D" id="2.60.120.330">
    <property type="entry name" value="B-lactam Antibiotic, Isopenicillin N Synthase, Chain"/>
    <property type="match status" value="1"/>
</dbReference>
<dbReference type="InterPro" id="IPR036291">
    <property type="entry name" value="NAD(P)-bd_dom_sf"/>
</dbReference>
<sequence>MCLSMQLSLMERLPKMTGKVVAVTGCTSGTGKIFAQACARKGAKLVLLNRDSVRADETYGYIREIARNNDAPAPVKIACDLTKFQSVRNAAAKLNTELRDSGLDVLCNNAGIMGFGDVATEDGCDIQMQTNHLSHFLLTGLCMPLLERAAALRGEARVVNHSSAARVKDGMENKLDAKYLDKNGGNLGGSSTTMFKGANFQRYQQSKLANVVFTYALHERLQRRGSNVKSLVAHPGVANTQLSSGTVAAGGAEDLAKAPKWISGMVIGFIGQSEEDATVGILRQACDPDAKSGEFYGPLGQGGGTGKFDSTEYNGPVGILKPEPFADSEAQQVLWSMSEKVQEITTRYTADIFCISDLWSTSWDQASHRSVAYQQLQQLAEVSATHLPSLAFGVGQALYSYFWFEENGPKIFLEVCHERWLFLIMLCAEVGTAFAKRRQSLSKAASLLQRGNELFEELRQYPFFSFRKWQALYDINTNSHVFPEGFQQRPVWPNSAVPLAGWLEANYHIFREDLDTILNQSLFDTLYFMGHVSMTQFSGRRESWAPLNLIHNRELAPHACQVAQRSCALLQSRPEIARCNAKDVGAAFARLQPGMGIKPHLWNAPPRLAAHLGLRTPHGASMAVGEHELSWEEGKATVFDDTYIHSVTHEGTEDRYLLITWFCHPCDTVHAEVPPEDPEHFCP</sequence>